<dbReference type="EMBL" id="BMAT01002643">
    <property type="protein sequence ID" value="GFS10835.1"/>
    <property type="molecule type" value="Genomic_DNA"/>
</dbReference>
<evidence type="ECO:0000256" key="1">
    <source>
        <dbReference type="ARBA" id="ARBA00023157"/>
    </source>
</evidence>
<keyword evidence="1" id="KW-1015">Disulfide bond</keyword>
<protein>
    <recommendedName>
        <fullName evidence="2">SMB domain-containing protein</fullName>
    </recommendedName>
</protein>
<reference evidence="3 4" key="1">
    <citation type="journal article" date="2021" name="Elife">
        <title>Chloroplast acquisition without the gene transfer in kleptoplastic sea slugs, Plakobranchus ocellatus.</title>
        <authorList>
            <person name="Maeda T."/>
            <person name="Takahashi S."/>
            <person name="Yoshida T."/>
            <person name="Shimamura S."/>
            <person name="Takaki Y."/>
            <person name="Nagai Y."/>
            <person name="Toyoda A."/>
            <person name="Suzuki Y."/>
            <person name="Arimoto A."/>
            <person name="Ishii H."/>
            <person name="Satoh N."/>
            <person name="Nishiyama T."/>
            <person name="Hasebe M."/>
            <person name="Maruyama T."/>
            <person name="Minagawa J."/>
            <person name="Obokata J."/>
            <person name="Shigenobu S."/>
        </authorList>
    </citation>
    <scope>NUCLEOTIDE SEQUENCE [LARGE SCALE GENOMIC DNA]</scope>
</reference>
<feature type="domain" description="SMB" evidence="2">
    <location>
        <begin position="214"/>
        <end position="255"/>
    </location>
</feature>
<keyword evidence="4" id="KW-1185">Reference proteome</keyword>
<proteinExistence type="predicted"/>
<gene>
    <name evidence="3" type="ORF">ElyMa_001332600</name>
</gene>
<dbReference type="InterPro" id="IPR001212">
    <property type="entry name" value="Somatomedin_B_dom"/>
</dbReference>
<organism evidence="3 4">
    <name type="scientific">Elysia marginata</name>
    <dbReference type="NCBI Taxonomy" id="1093978"/>
    <lineage>
        <taxon>Eukaryota</taxon>
        <taxon>Metazoa</taxon>
        <taxon>Spiralia</taxon>
        <taxon>Lophotrochozoa</taxon>
        <taxon>Mollusca</taxon>
        <taxon>Gastropoda</taxon>
        <taxon>Heterobranchia</taxon>
        <taxon>Euthyneura</taxon>
        <taxon>Panpulmonata</taxon>
        <taxon>Sacoglossa</taxon>
        <taxon>Placobranchoidea</taxon>
        <taxon>Plakobranchidae</taxon>
        <taxon>Elysia</taxon>
    </lineage>
</organism>
<evidence type="ECO:0000313" key="4">
    <source>
        <dbReference type="Proteomes" id="UP000762676"/>
    </source>
</evidence>
<sequence>MTKRGGRQSRLQLKACGKCRLLKLHTLKILFLKLLLVTPVWQTYNKATIHSNNSSLLLQIITAPTSTKKVSPLAATELHLQKFQQTESSNCSENRTSYLASQEINVNASSTNKVGLSSLEKDMPRFDFLQELPKPSSGREILETGDEDSSITLGSNSELNESNSTRCLADFPSRKLSGGNYTEMKAYMFEDAKFSVSFRANVNDRHDDDRVSNKFNSCYLRCGEDNNYPCSCAQKCVVNLNCCEDFADKCPALLDLALSNFDHLLFASVRCDDRLAVFMVDSCQSIFNEDPRPSRENNTYSNNIPSVIASQQSTKSETTYKVSSIQGVLLNAPLTDCTTGIVYANASIYECNRRNPQNNFTQGKGVTWLTYFGTKNNTIPKTVKTLHERLDLESYSYMPPESHPVISGSMCYNKRTVSCILRLSNRLGLQHVACNMSVGDYYQSRMDLLTKFWTDKLLAEHVCASCILEYQVSSGQGGRNAVTGFKVLASLSESLGKVSFDTSGTSYQVGRQRQVPWRTVTCDVPDSPVLAETEENRTTTCQTLNCEKDFWLILDGACKKAVSLELQLLSDVKFHGQTCQIIPEKFFSAAACYLRRFHALVETTKPIRVSRGFDTEQQINVTIIRAAMYFEVDNFEDLLYDLSYMYEPFLAAMLVYVENYCYTKSQHSYLSSTQQPKGSMVKAWDPSNLPNNSIGFKYCLAFYDYEDSTPDDHLLECYISNEYRNKLRPGRQRKAVISKAKGLKCLREESDGLTSKGVHFCPPNVFVYVINFMLLYRRCMNTLKVTTP</sequence>
<dbReference type="AlphaFoldDB" id="A0AAV4IMB3"/>
<dbReference type="SUPFAM" id="SSF90188">
    <property type="entry name" value="Somatomedin B domain"/>
    <property type="match status" value="1"/>
</dbReference>
<comment type="caution">
    <text evidence="3">The sequence shown here is derived from an EMBL/GenBank/DDBJ whole genome shotgun (WGS) entry which is preliminary data.</text>
</comment>
<dbReference type="PROSITE" id="PS00524">
    <property type="entry name" value="SMB_1"/>
    <property type="match status" value="1"/>
</dbReference>
<evidence type="ECO:0000259" key="2">
    <source>
        <dbReference type="PROSITE" id="PS50958"/>
    </source>
</evidence>
<evidence type="ECO:0000313" key="3">
    <source>
        <dbReference type="EMBL" id="GFS10835.1"/>
    </source>
</evidence>
<name>A0AAV4IMB3_9GAST</name>
<dbReference type="PROSITE" id="PS50958">
    <property type="entry name" value="SMB_2"/>
    <property type="match status" value="1"/>
</dbReference>
<dbReference type="InterPro" id="IPR036024">
    <property type="entry name" value="Somatomedin_B-like_dom_sf"/>
</dbReference>
<accession>A0AAV4IMB3</accession>
<dbReference type="Proteomes" id="UP000762676">
    <property type="component" value="Unassembled WGS sequence"/>
</dbReference>